<proteinExistence type="predicted"/>
<dbReference type="Proteomes" id="UP000299102">
    <property type="component" value="Unassembled WGS sequence"/>
</dbReference>
<feature type="region of interest" description="Disordered" evidence="1">
    <location>
        <begin position="42"/>
        <end position="81"/>
    </location>
</feature>
<dbReference type="EMBL" id="BGZK01000277">
    <property type="protein sequence ID" value="GBP33658.1"/>
    <property type="molecule type" value="Genomic_DNA"/>
</dbReference>
<keyword evidence="3" id="KW-1185">Reference proteome</keyword>
<gene>
    <name evidence="2" type="ORF">EVAR_16694_1</name>
</gene>
<organism evidence="2 3">
    <name type="scientific">Eumeta variegata</name>
    <name type="common">Bagworm moth</name>
    <name type="synonym">Eumeta japonica</name>
    <dbReference type="NCBI Taxonomy" id="151549"/>
    <lineage>
        <taxon>Eukaryota</taxon>
        <taxon>Metazoa</taxon>
        <taxon>Ecdysozoa</taxon>
        <taxon>Arthropoda</taxon>
        <taxon>Hexapoda</taxon>
        <taxon>Insecta</taxon>
        <taxon>Pterygota</taxon>
        <taxon>Neoptera</taxon>
        <taxon>Endopterygota</taxon>
        <taxon>Lepidoptera</taxon>
        <taxon>Glossata</taxon>
        <taxon>Ditrysia</taxon>
        <taxon>Tineoidea</taxon>
        <taxon>Psychidae</taxon>
        <taxon>Oiketicinae</taxon>
        <taxon>Eumeta</taxon>
    </lineage>
</organism>
<sequence length="97" mass="10715">MKRRRTDQATTRIGLAGCGARTLNNRSVVFTSVRPSVRRRRRLDAGDQTVPKGPPFSRRALRHKQCPAPRPIRRGSGPSTATGYVITIRTLNYGATA</sequence>
<accession>A0A4C1V4C4</accession>
<name>A0A4C1V4C4_EUMVA</name>
<comment type="caution">
    <text evidence="2">The sequence shown here is derived from an EMBL/GenBank/DDBJ whole genome shotgun (WGS) entry which is preliminary data.</text>
</comment>
<dbReference type="AlphaFoldDB" id="A0A4C1V4C4"/>
<protein>
    <submittedName>
        <fullName evidence="2">Uncharacterized protein</fullName>
    </submittedName>
</protein>
<evidence type="ECO:0000256" key="1">
    <source>
        <dbReference type="SAM" id="MobiDB-lite"/>
    </source>
</evidence>
<evidence type="ECO:0000313" key="2">
    <source>
        <dbReference type="EMBL" id="GBP33658.1"/>
    </source>
</evidence>
<reference evidence="2 3" key="1">
    <citation type="journal article" date="2019" name="Commun. Biol.">
        <title>The bagworm genome reveals a unique fibroin gene that provides high tensile strength.</title>
        <authorList>
            <person name="Kono N."/>
            <person name="Nakamura H."/>
            <person name="Ohtoshi R."/>
            <person name="Tomita M."/>
            <person name="Numata K."/>
            <person name="Arakawa K."/>
        </authorList>
    </citation>
    <scope>NUCLEOTIDE SEQUENCE [LARGE SCALE GENOMIC DNA]</scope>
</reference>
<evidence type="ECO:0000313" key="3">
    <source>
        <dbReference type="Proteomes" id="UP000299102"/>
    </source>
</evidence>